<feature type="domain" description="HTH marR-type" evidence="1">
    <location>
        <begin position="33"/>
        <end position="83"/>
    </location>
</feature>
<sequence>MSAGQTLFEFVRHWSRRTAAEADRGRDVQVTEAVHALRGLGEITVNDVAAELGIDQSGASRMIAHATAEGYLTAAPSLQDARRRTISVTPAGAELLEAAHAWQEAVFADLTATWTGTERADFHRALRRLLDTSRARITAAATPGSSSARRAAR</sequence>
<dbReference type="Gene3D" id="1.10.10.10">
    <property type="entry name" value="Winged helix-like DNA-binding domain superfamily/Winged helix DNA-binding domain"/>
    <property type="match status" value="1"/>
</dbReference>
<dbReference type="InterPro" id="IPR039422">
    <property type="entry name" value="MarR/SlyA-like"/>
</dbReference>
<evidence type="ECO:0000313" key="2">
    <source>
        <dbReference type="EMBL" id="GID80437.1"/>
    </source>
</evidence>
<dbReference type="SUPFAM" id="SSF46785">
    <property type="entry name" value="Winged helix' DNA-binding domain"/>
    <property type="match status" value="1"/>
</dbReference>
<gene>
    <name evidence="2" type="ORF">Ade02nite_90780</name>
</gene>
<dbReference type="PANTHER" id="PTHR33164">
    <property type="entry name" value="TRANSCRIPTIONAL REGULATOR, MARR FAMILY"/>
    <property type="match status" value="1"/>
</dbReference>
<name>A0ABQ3YKG3_9ACTN</name>
<dbReference type="PANTHER" id="PTHR33164:SF57">
    <property type="entry name" value="MARR-FAMILY TRANSCRIPTIONAL REGULATOR"/>
    <property type="match status" value="1"/>
</dbReference>
<evidence type="ECO:0000259" key="1">
    <source>
        <dbReference type="Pfam" id="PF12802"/>
    </source>
</evidence>
<proteinExistence type="predicted"/>
<evidence type="ECO:0000313" key="3">
    <source>
        <dbReference type="Proteomes" id="UP000609879"/>
    </source>
</evidence>
<dbReference type="RefSeq" id="WP_203777660.1">
    <property type="nucleotide sequence ID" value="NZ_BAAABO010000039.1"/>
</dbReference>
<comment type="caution">
    <text evidence="2">The sequence shown here is derived from an EMBL/GenBank/DDBJ whole genome shotgun (WGS) entry which is preliminary data.</text>
</comment>
<protein>
    <submittedName>
        <fullName evidence="2">MarR family transcriptional regulator</fullName>
    </submittedName>
</protein>
<dbReference type="InterPro" id="IPR000835">
    <property type="entry name" value="HTH_MarR-typ"/>
</dbReference>
<dbReference type="Proteomes" id="UP000609879">
    <property type="component" value="Unassembled WGS sequence"/>
</dbReference>
<reference evidence="2 3" key="1">
    <citation type="submission" date="2021-01" db="EMBL/GenBank/DDBJ databases">
        <title>Whole genome shotgun sequence of Actinoplanes deccanensis NBRC 13994.</title>
        <authorList>
            <person name="Komaki H."/>
            <person name="Tamura T."/>
        </authorList>
    </citation>
    <scope>NUCLEOTIDE SEQUENCE [LARGE SCALE GENOMIC DNA]</scope>
    <source>
        <strain evidence="2 3">NBRC 13994</strain>
    </source>
</reference>
<accession>A0ABQ3YKG3</accession>
<dbReference type="InterPro" id="IPR036388">
    <property type="entry name" value="WH-like_DNA-bd_sf"/>
</dbReference>
<dbReference type="InterPro" id="IPR036390">
    <property type="entry name" value="WH_DNA-bd_sf"/>
</dbReference>
<dbReference type="EMBL" id="BOMI01000192">
    <property type="protein sequence ID" value="GID80437.1"/>
    <property type="molecule type" value="Genomic_DNA"/>
</dbReference>
<organism evidence="2 3">
    <name type="scientific">Paractinoplanes deccanensis</name>
    <dbReference type="NCBI Taxonomy" id="113561"/>
    <lineage>
        <taxon>Bacteria</taxon>
        <taxon>Bacillati</taxon>
        <taxon>Actinomycetota</taxon>
        <taxon>Actinomycetes</taxon>
        <taxon>Micromonosporales</taxon>
        <taxon>Micromonosporaceae</taxon>
        <taxon>Paractinoplanes</taxon>
    </lineage>
</organism>
<dbReference type="Pfam" id="PF12802">
    <property type="entry name" value="MarR_2"/>
    <property type="match status" value="1"/>
</dbReference>
<keyword evidence="3" id="KW-1185">Reference proteome</keyword>